<reference evidence="8" key="1">
    <citation type="journal article" date="2023" name="Int. J. Syst. Evol. Microbiol.">
        <title>Mesoterricola silvestris gen. nov., sp. nov., Mesoterricola sediminis sp. nov., Geothrix oryzae sp. nov., Geothrix edaphica sp. nov., Geothrix rubra sp. nov., and Geothrix limicola sp. nov., six novel members of Acidobacteriota isolated from soils.</title>
        <authorList>
            <person name="Itoh H."/>
            <person name="Sugisawa Y."/>
            <person name="Mise K."/>
            <person name="Xu Z."/>
            <person name="Kuniyasu M."/>
            <person name="Ushijima N."/>
            <person name="Kawano K."/>
            <person name="Kobayashi E."/>
            <person name="Shiratori Y."/>
            <person name="Masuda Y."/>
            <person name="Senoo K."/>
        </authorList>
    </citation>
    <scope>NUCLEOTIDE SEQUENCE [LARGE SCALE GENOMIC DNA]</scope>
    <source>
        <strain evidence="8">W79</strain>
    </source>
</reference>
<sequence>MRGLPVPLPPRFLALGALLFAGALKGGPVLSRLPLDLTLLAGTALGGVLLLAWMRGARAASGWGLGLTGVWYLTFLPGAALAAPTAYAFQKVATLYSFSLLASLAPFVLVRDREDLRGLLNATAIFCMVLTADGLLGLGQGGQRLETAGGGTIALGRAAGFLFLFGALLLARPGPLSLPLLGLTGAAAVTAVFSGSRGPMGGALLALAVALGLGRRGTGAPASRLLLCAGAVALAVGLSLALAPPGSLQRTGSFLRGEFGTSERYRAVAARASWERLGGLPWGAGWGGFAAQVDLDGGTGRQYPHNLLLEVTLESGWACGALTTLVLGAGLGAAWTRSDRPEGRILLAGLVFWIVNALVSGDVNDNRPLFAFLSAALCQGAP</sequence>
<feature type="transmembrane region" description="Helical" evidence="5">
    <location>
        <begin position="200"/>
        <end position="218"/>
    </location>
</feature>
<dbReference type="RefSeq" id="WP_316414106.1">
    <property type="nucleotide sequence ID" value="NZ_AP027080.1"/>
</dbReference>
<evidence type="ECO:0000256" key="2">
    <source>
        <dbReference type="ARBA" id="ARBA00022692"/>
    </source>
</evidence>
<keyword evidence="4 5" id="KW-0472">Membrane</keyword>
<evidence type="ECO:0000256" key="4">
    <source>
        <dbReference type="ARBA" id="ARBA00023136"/>
    </source>
</evidence>
<dbReference type="InterPro" id="IPR007016">
    <property type="entry name" value="O-antigen_ligase-rel_domated"/>
</dbReference>
<feature type="transmembrane region" description="Helical" evidence="5">
    <location>
        <begin position="119"/>
        <end position="139"/>
    </location>
</feature>
<evidence type="ECO:0000313" key="8">
    <source>
        <dbReference type="Proteomes" id="UP001238179"/>
    </source>
</evidence>
<feature type="transmembrane region" description="Helical" evidence="5">
    <location>
        <begin position="225"/>
        <end position="243"/>
    </location>
</feature>
<feature type="transmembrane region" description="Helical" evidence="5">
    <location>
        <begin position="151"/>
        <end position="171"/>
    </location>
</feature>
<feature type="transmembrane region" description="Helical" evidence="5">
    <location>
        <begin position="315"/>
        <end position="333"/>
    </location>
</feature>
<proteinExistence type="predicted"/>
<feature type="transmembrane region" description="Helical" evidence="5">
    <location>
        <begin position="65"/>
        <end position="87"/>
    </location>
</feature>
<gene>
    <name evidence="7" type="ORF">METEAL_03950</name>
</gene>
<feature type="transmembrane region" description="Helical" evidence="5">
    <location>
        <begin position="35"/>
        <end position="53"/>
    </location>
</feature>
<dbReference type="KEGG" id="msil:METEAL_03950"/>
<comment type="subcellular location">
    <subcellularLocation>
        <location evidence="1">Membrane</location>
        <topology evidence="1">Multi-pass membrane protein</topology>
    </subcellularLocation>
</comment>
<evidence type="ECO:0000256" key="1">
    <source>
        <dbReference type="ARBA" id="ARBA00004141"/>
    </source>
</evidence>
<feature type="transmembrane region" description="Helical" evidence="5">
    <location>
        <begin position="93"/>
        <end position="110"/>
    </location>
</feature>
<dbReference type="InterPro" id="IPR051533">
    <property type="entry name" value="WaaL-like"/>
</dbReference>
<protein>
    <recommendedName>
        <fullName evidence="6">O-antigen ligase-related domain-containing protein</fullName>
    </recommendedName>
</protein>
<accession>A0AA48GT22</accession>
<dbReference type="GO" id="GO:0016020">
    <property type="term" value="C:membrane"/>
    <property type="evidence" value="ECO:0007669"/>
    <property type="project" value="UniProtKB-SubCell"/>
</dbReference>
<evidence type="ECO:0000256" key="3">
    <source>
        <dbReference type="ARBA" id="ARBA00022989"/>
    </source>
</evidence>
<evidence type="ECO:0000256" key="5">
    <source>
        <dbReference type="SAM" id="Phobius"/>
    </source>
</evidence>
<dbReference type="AlphaFoldDB" id="A0AA48GT22"/>
<feature type="domain" description="O-antigen ligase-related" evidence="6">
    <location>
        <begin position="186"/>
        <end position="318"/>
    </location>
</feature>
<keyword evidence="8" id="KW-1185">Reference proteome</keyword>
<keyword evidence="2 5" id="KW-0812">Transmembrane</keyword>
<evidence type="ECO:0000259" key="6">
    <source>
        <dbReference type="Pfam" id="PF04932"/>
    </source>
</evidence>
<dbReference type="Pfam" id="PF04932">
    <property type="entry name" value="Wzy_C"/>
    <property type="match status" value="1"/>
</dbReference>
<feature type="transmembrane region" description="Helical" evidence="5">
    <location>
        <begin position="178"/>
        <end position="194"/>
    </location>
</feature>
<keyword evidence="3 5" id="KW-1133">Transmembrane helix</keyword>
<dbReference type="Proteomes" id="UP001238179">
    <property type="component" value="Chromosome"/>
</dbReference>
<dbReference type="PANTHER" id="PTHR37422">
    <property type="entry name" value="TEICHURONIC ACID BIOSYNTHESIS PROTEIN TUAE"/>
    <property type="match status" value="1"/>
</dbReference>
<dbReference type="PANTHER" id="PTHR37422:SF13">
    <property type="entry name" value="LIPOPOLYSACCHARIDE BIOSYNTHESIS PROTEIN PA4999-RELATED"/>
    <property type="match status" value="1"/>
</dbReference>
<organism evidence="7 8">
    <name type="scientific">Mesoterricola silvestris</name>
    <dbReference type="NCBI Taxonomy" id="2927979"/>
    <lineage>
        <taxon>Bacteria</taxon>
        <taxon>Pseudomonadati</taxon>
        <taxon>Acidobacteriota</taxon>
        <taxon>Holophagae</taxon>
        <taxon>Holophagales</taxon>
        <taxon>Holophagaceae</taxon>
        <taxon>Mesoterricola</taxon>
    </lineage>
</organism>
<evidence type="ECO:0000313" key="7">
    <source>
        <dbReference type="EMBL" id="BDU71221.1"/>
    </source>
</evidence>
<name>A0AA48GT22_9BACT</name>
<dbReference type="EMBL" id="AP027080">
    <property type="protein sequence ID" value="BDU71221.1"/>
    <property type="molecule type" value="Genomic_DNA"/>
</dbReference>